<reference evidence="2 3" key="1">
    <citation type="journal article" date="2013" name="Curr. Biol.">
        <title>The Genome of the Foraminiferan Reticulomyxa filosa.</title>
        <authorList>
            <person name="Glockner G."/>
            <person name="Hulsmann N."/>
            <person name="Schleicher M."/>
            <person name="Noegel A.A."/>
            <person name="Eichinger L."/>
            <person name="Gallinger C."/>
            <person name="Pawlowski J."/>
            <person name="Sierra R."/>
            <person name="Euteneuer U."/>
            <person name="Pillet L."/>
            <person name="Moustafa A."/>
            <person name="Platzer M."/>
            <person name="Groth M."/>
            <person name="Szafranski K."/>
            <person name="Schliwa M."/>
        </authorList>
    </citation>
    <scope>NUCLEOTIDE SEQUENCE [LARGE SCALE GENOMIC DNA]</scope>
</reference>
<dbReference type="PANTHER" id="PTHR36649:SF28">
    <property type="entry name" value="UBIQUITIN-LIKE DOMAIN-CONTAINING PROTEIN"/>
    <property type="match status" value="1"/>
</dbReference>
<dbReference type="Gene3D" id="2.120.10.80">
    <property type="entry name" value="Kelch-type beta propeller"/>
    <property type="match status" value="1"/>
</dbReference>
<evidence type="ECO:0000256" key="1">
    <source>
        <dbReference type="SAM" id="MobiDB-lite"/>
    </source>
</evidence>
<feature type="region of interest" description="Disordered" evidence="1">
    <location>
        <begin position="551"/>
        <end position="571"/>
    </location>
</feature>
<dbReference type="EMBL" id="ASPP01002438">
    <property type="protein sequence ID" value="ETO34588.1"/>
    <property type="molecule type" value="Genomic_DNA"/>
</dbReference>
<comment type="caution">
    <text evidence="2">The sequence shown here is derived from an EMBL/GenBank/DDBJ whole genome shotgun (WGS) entry which is preliminary data.</text>
</comment>
<keyword evidence="3" id="KW-1185">Reference proteome</keyword>
<sequence length="1016" mass="119797">MTTTTPFETLASLPIPIANTQCVIHKYEVLICGSFYNDVCYSYHTVKDQYKQICVYPTNIRLRGHSVVKLVNNNDSNDITLLSFGGDHKHTLVMKYISVWEDENRIKKTQNANQWVPWIDANNKKISIGRLQDDYYGVRAVIGGSNNNLLFITYCPNNIDVFDLNALKYIKHSNLPNESASIYYHCFVSTTDSDKDKNQMLLFCYKTGLSIEYNEDTNTFSFQKLPVCSALFSFNRYGYVRICDAILFFGGNNENKNNALKTIYSYSITRNKWKKLEYILPMPLSYCFVTLNADNTYVHIIGGFNGKRDLSTHIKINIDKWLRVDLDIKRMVDEVELKMEREEEKWINEEKFGFQPKELEQKKQRNEKIIKTFDREKYEKDIQSGTKPHLEKLKLDNKQLKTLYALDYQLVEMKFYLSEKEVYNIPIDFTYTFAVMDEMINEKMTTKLDFTKKQFVYKIGSRDIPRTCYSFVQCVFEALAQQNDFIDYPLHIHVAIHDRQAVATPVKQDQVSLTSMKKALHLPKKAIVPTFVKLYPLQTFQQVQKSNTSSLTSLERDSLKENKEEEEREKKKSMKIIEDVLHWQLNSTSNEKTEFRIGTRIKIEIPLELRSLPFRIQSIEAHECDNSYENDFRVKIIYPIIDCIDDPDILNKHITKKDKEKNNKPIKFGTPLVIHWKLQSNSKREFKAYWYWHEVRRWFADSQRVGVVETTKGQEWLQVKVFGYYDIWIREQIHFLGHWVDRSIFNEKFHRDYTHLSEEDKKPFQRGKRLYHLPQGWKRYSLNVRGWYNKNICLNSQSPQTQEDDIEKWCVGYHGTDMQFLPSLLRDHLVTPGTVLSMSGRQLSIPDGHIKTIKPLYGDDQFTNNVFLSPCINYSTHPAYLKSTQLDPSLNKYFNLILMVRVRPSSIKENQETIGWKGIGRLDPLYSNDEMEWRVRDPKDCVIYGLLVKESKLAMDNNNAHLCRDIFELEKMIYLNFIFYLHLKTHNVKRDYMQLKVGKKKDTSNVIINCLLYCKM</sequence>
<gene>
    <name evidence="2" type="ORF">RFI_02503</name>
</gene>
<accession>X6P8Z8</accession>
<dbReference type="InterPro" id="IPR015915">
    <property type="entry name" value="Kelch-typ_b-propeller"/>
</dbReference>
<dbReference type="OrthoDB" id="49113at2759"/>
<dbReference type="PANTHER" id="PTHR36649">
    <property type="entry name" value="UBIQUITIN-LIKE DOMAIN-CONTAINING PROTEIN"/>
    <property type="match status" value="1"/>
</dbReference>
<evidence type="ECO:0000313" key="3">
    <source>
        <dbReference type="Proteomes" id="UP000023152"/>
    </source>
</evidence>
<evidence type="ECO:0000313" key="2">
    <source>
        <dbReference type="EMBL" id="ETO34588.1"/>
    </source>
</evidence>
<dbReference type="Proteomes" id="UP000023152">
    <property type="component" value="Unassembled WGS sequence"/>
</dbReference>
<organism evidence="2 3">
    <name type="scientific">Reticulomyxa filosa</name>
    <dbReference type="NCBI Taxonomy" id="46433"/>
    <lineage>
        <taxon>Eukaryota</taxon>
        <taxon>Sar</taxon>
        <taxon>Rhizaria</taxon>
        <taxon>Retaria</taxon>
        <taxon>Foraminifera</taxon>
        <taxon>Monothalamids</taxon>
        <taxon>Reticulomyxidae</taxon>
        <taxon>Reticulomyxa</taxon>
    </lineage>
</organism>
<protein>
    <submittedName>
        <fullName evidence="2">Uncharacterized protein</fullName>
    </submittedName>
</protein>
<dbReference type="SUPFAM" id="SSF50965">
    <property type="entry name" value="Galactose oxidase, central domain"/>
    <property type="match status" value="1"/>
</dbReference>
<name>X6P8Z8_RETFI</name>
<dbReference type="InterPro" id="IPR011043">
    <property type="entry name" value="Gal_Oxase/kelch_b-propeller"/>
</dbReference>
<proteinExistence type="predicted"/>
<feature type="compositionally biased region" description="Basic and acidic residues" evidence="1">
    <location>
        <begin position="554"/>
        <end position="571"/>
    </location>
</feature>
<dbReference type="AlphaFoldDB" id="X6P8Z8"/>